<evidence type="ECO:0000256" key="5">
    <source>
        <dbReference type="SAM" id="MobiDB-lite"/>
    </source>
</evidence>
<accession>A0A0C3MBH7</accession>
<keyword evidence="4" id="KW-0175">Coiled coil</keyword>
<dbReference type="STRING" id="1051891.A0A0C3MBH7"/>
<evidence type="ECO:0000256" key="4">
    <source>
        <dbReference type="SAM" id="Coils"/>
    </source>
</evidence>
<dbReference type="PANTHER" id="PTHR13375">
    <property type="entry name" value="FMS INTERACTING PROTEIN"/>
    <property type="match status" value="1"/>
</dbReference>
<keyword evidence="7" id="KW-1185">Reference proteome</keyword>
<dbReference type="Pfam" id="PF09766">
    <property type="entry name" value="FmiP_Thoc5"/>
    <property type="match status" value="1"/>
</dbReference>
<comment type="similarity">
    <text evidence="2">Belongs to the THOC5 family.</text>
</comment>
<comment type="subcellular location">
    <subcellularLocation>
        <location evidence="1">Nucleus</location>
    </subcellularLocation>
</comment>
<dbReference type="InterPro" id="IPR019163">
    <property type="entry name" value="THO_Thoc5"/>
</dbReference>
<dbReference type="Proteomes" id="UP000054248">
    <property type="component" value="Unassembled WGS sequence"/>
</dbReference>
<feature type="coiled-coil region" evidence="4">
    <location>
        <begin position="130"/>
        <end position="157"/>
    </location>
</feature>
<feature type="region of interest" description="Disordered" evidence="5">
    <location>
        <begin position="190"/>
        <end position="226"/>
    </location>
</feature>
<dbReference type="HOGENOM" id="CLU_082754_1_0_1"/>
<dbReference type="AlphaFoldDB" id="A0A0C3MBH7"/>
<evidence type="ECO:0000256" key="2">
    <source>
        <dbReference type="ARBA" id="ARBA00008044"/>
    </source>
</evidence>
<dbReference type="OrthoDB" id="20582at2759"/>
<reference evidence="7" key="2">
    <citation type="submission" date="2015-01" db="EMBL/GenBank/DDBJ databases">
        <title>Evolutionary Origins and Diversification of the Mycorrhizal Mutualists.</title>
        <authorList>
            <consortium name="DOE Joint Genome Institute"/>
            <consortium name="Mycorrhizal Genomics Consortium"/>
            <person name="Kohler A."/>
            <person name="Kuo A."/>
            <person name="Nagy L.G."/>
            <person name="Floudas D."/>
            <person name="Copeland A."/>
            <person name="Barry K.W."/>
            <person name="Cichocki N."/>
            <person name="Veneault-Fourrey C."/>
            <person name="LaButti K."/>
            <person name="Lindquist E.A."/>
            <person name="Lipzen A."/>
            <person name="Lundell T."/>
            <person name="Morin E."/>
            <person name="Murat C."/>
            <person name="Riley R."/>
            <person name="Ohm R."/>
            <person name="Sun H."/>
            <person name="Tunlid A."/>
            <person name="Henrissat B."/>
            <person name="Grigoriev I.V."/>
            <person name="Hibbett D.S."/>
            <person name="Martin F."/>
        </authorList>
    </citation>
    <scope>NUCLEOTIDE SEQUENCE [LARGE SCALE GENOMIC DNA]</scope>
    <source>
        <strain evidence="7">MUT 4182</strain>
    </source>
</reference>
<evidence type="ECO:0000256" key="3">
    <source>
        <dbReference type="ARBA" id="ARBA00023242"/>
    </source>
</evidence>
<evidence type="ECO:0000313" key="6">
    <source>
        <dbReference type="EMBL" id="KIO31107.1"/>
    </source>
</evidence>
<dbReference type="EMBL" id="KN822966">
    <property type="protein sequence ID" value="KIO31107.1"/>
    <property type="molecule type" value="Genomic_DNA"/>
</dbReference>
<name>A0A0C3MBH7_9AGAM</name>
<dbReference type="GO" id="GO:0003729">
    <property type="term" value="F:mRNA binding"/>
    <property type="evidence" value="ECO:0007669"/>
    <property type="project" value="TreeGrafter"/>
</dbReference>
<keyword evidence="3" id="KW-0539">Nucleus</keyword>
<protein>
    <submittedName>
        <fullName evidence="6">Uncharacterized protein</fullName>
    </submittedName>
</protein>
<sequence length="226" mass="25213">MSADASVESLLSTLRQLAIDPNSAQAQQHQPGALIAKLRAVNRNSNTAANSKREVTAQVRTAINATNLQLQNLMYEKRHLEREIEKCRQFAFIYQDIPIHDVEEFQASAPEELQTPDIMADEHQLMLSRLQFELSERQRLQAKKETLDSERNSIVAETEAFQKDTDGLAKPLEDLGNLMLDVQQRIQKLLPAVTASPSPAPEGSTPQPLTEEPKDETMQDASTPAS</sequence>
<evidence type="ECO:0000256" key="1">
    <source>
        <dbReference type="ARBA" id="ARBA00004123"/>
    </source>
</evidence>
<dbReference type="GO" id="GO:0006406">
    <property type="term" value="P:mRNA export from nucleus"/>
    <property type="evidence" value="ECO:0007669"/>
    <property type="project" value="TreeGrafter"/>
</dbReference>
<dbReference type="GO" id="GO:0000445">
    <property type="term" value="C:THO complex part of transcription export complex"/>
    <property type="evidence" value="ECO:0007669"/>
    <property type="project" value="TreeGrafter"/>
</dbReference>
<gene>
    <name evidence="6" type="ORF">M407DRAFT_241983</name>
</gene>
<evidence type="ECO:0000313" key="7">
    <source>
        <dbReference type="Proteomes" id="UP000054248"/>
    </source>
</evidence>
<proteinExistence type="inferred from homology"/>
<organism evidence="6 7">
    <name type="scientific">Tulasnella calospora MUT 4182</name>
    <dbReference type="NCBI Taxonomy" id="1051891"/>
    <lineage>
        <taxon>Eukaryota</taxon>
        <taxon>Fungi</taxon>
        <taxon>Dikarya</taxon>
        <taxon>Basidiomycota</taxon>
        <taxon>Agaricomycotina</taxon>
        <taxon>Agaricomycetes</taxon>
        <taxon>Cantharellales</taxon>
        <taxon>Tulasnellaceae</taxon>
        <taxon>Tulasnella</taxon>
    </lineage>
</organism>
<dbReference type="PANTHER" id="PTHR13375:SF3">
    <property type="entry name" value="THO COMPLEX SUBUNIT 5 HOMOLOG"/>
    <property type="match status" value="1"/>
</dbReference>
<reference evidence="6 7" key="1">
    <citation type="submission" date="2014-04" db="EMBL/GenBank/DDBJ databases">
        <authorList>
            <consortium name="DOE Joint Genome Institute"/>
            <person name="Kuo A."/>
            <person name="Girlanda M."/>
            <person name="Perotto S."/>
            <person name="Kohler A."/>
            <person name="Nagy L.G."/>
            <person name="Floudas D."/>
            <person name="Copeland A."/>
            <person name="Barry K.W."/>
            <person name="Cichocki N."/>
            <person name="Veneault-Fourrey C."/>
            <person name="LaButti K."/>
            <person name="Lindquist E.A."/>
            <person name="Lipzen A."/>
            <person name="Lundell T."/>
            <person name="Morin E."/>
            <person name="Murat C."/>
            <person name="Sun H."/>
            <person name="Tunlid A."/>
            <person name="Henrissat B."/>
            <person name="Grigoriev I.V."/>
            <person name="Hibbett D.S."/>
            <person name="Martin F."/>
            <person name="Nordberg H.P."/>
            <person name="Cantor M.N."/>
            <person name="Hua S.X."/>
        </authorList>
    </citation>
    <scope>NUCLEOTIDE SEQUENCE [LARGE SCALE GENOMIC DNA]</scope>
    <source>
        <strain evidence="6 7">MUT 4182</strain>
    </source>
</reference>